<dbReference type="AlphaFoldDB" id="A0A5B7F250"/>
<dbReference type="Proteomes" id="UP000324222">
    <property type="component" value="Unassembled WGS sequence"/>
</dbReference>
<feature type="region of interest" description="Disordered" evidence="1">
    <location>
        <begin position="84"/>
        <end position="125"/>
    </location>
</feature>
<accession>A0A5B7F250</accession>
<gene>
    <name evidence="2" type="ORF">E2C01_033108</name>
</gene>
<organism evidence="2 3">
    <name type="scientific">Portunus trituberculatus</name>
    <name type="common">Swimming crab</name>
    <name type="synonym">Neptunus trituberculatus</name>
    <dbReference type="NCBI Taxonomy" id="210409"/>
    <lineage>
        <taxon>Eukaryota</taxon>
        <taxon>Metazoa</taxon>
        <taxon>Ecdysozoa</taxon>
        <taxon>Arthropoda</taxon>
        <taxon>Crustacea</taxon>
        <taxon>Multicrustacea</taxon>
        <taxon>Malacostraca</taxon>
        <taxon>Eumalacostraca</taxon>
        <taxon>Eucarida</taxon>
        <taxon>Decapoda</taxon>
        <taxon>Pleocyemata</taxon>
        <taxon>Brachyura</taxon>
        <taxon>Eubrachyura</taxon>
        <taxon>Portunoidea</taxon>
        <taxon>Portunidae</taxon>
        <taxon>Portuninae</taxon>
        <taxon>Portunus</taxon>
    </lineage>
</organism>
<reference evidence="2 3" key="1">
    <citation type="submission" date="2019-05" db="EMBL/GenBank/DDBJ databases">
        <title>Another draft genome of Portunus trituberculatus and its Hox gene families provides insights of decapod evolution.</title>
        <authorList>
            <person name="Jeong J.-H."/>
            <person name="Song I."/>
            <person name="Kim S."/>
            <person name="Choi T."/>
            <person name="Kim D."/>
            <person name="Ryu S."/>
            <person name="Kim W."/>
        </authorList>
    </citation>
    <scope>NUCLEOTIDE SEQUENCE [LARGE SCALE GENOMIC DNA]</scope>
    <source>
        <tissue evidence="2">Muscle</tissue>
    </source>
</reference>
<comment type="caution">
    <text evidence="2">The sequence shown here is derived from an EMBL/GenBank/DDBJ whole genome shotgun (WGS) entry which is preliminary data.</text>
</comment>
<feature type="compositionally biased region" description="Polar residues" evidence="1">
    <location>
        <begin position="84"/>
        <end position="110"/>
    </location>
</feature>
<keyword evidence="3" id="KW-1185">Reference proteome</keyword>
<name>A0A5B7F250_PORTR</name>
<dbReference type="EMBL" id="VSRR010004403">
    <property type="protein sequence ID" value="MPC39567.1"/>
    <property type="molecule type" value="Genomic_DNA"/>
</dbReference>
<evidence type="ECO:0000256" key="1">
    <source>
        <dbReference type="SAM" id="MobiDB-lite"/>
    </source>
</evidence>
<proteinExistence type="predicted"/>
<sequence>MKLPTRQPVCVATATIINILQKLHKTKVVAHSRPPNHTGYHSHLNTTSGTRQHTAPLRVVTQQGGRMQNPGKCSQIRYFSLEQQTRCSTPSRPHQKQISYSKRGGTTPQAKTVEHPEQPSHASQHCARAQEIACLPLLKTDWLLTRRLPGPARWREQRGGGWPHCGTAETHAVGCHTTRNNKK</sequence>
<evidence type="ECO:0000313" key="2">
    <source>
        <dbReference type="EMBL" id="MPC39567.1"/>
    </source>
</evidence>
<protein>
    <submittedName>
        <fullName evidence="2">Uncharacterized protein</fullName>
    </submittedName>
</protein>
<evidence type="ECO:0000313" key="3">
    <source>
        <dbReference type="Proteomes" id="UP000324222"/>
    </source>
</evidence>